<organism evidence="1 2">
    <name type="scientific">Amycolatopsis pretoriensis</name>
    <dbReference type="NCBI Taxonomy" id="218821"/>
    <lineage>
        <taxon>Bacteria</taxon>
        <taxon>Bacillati</taxon>
        <taxon>Actinomycetota</taxon>
        <taxon>Actinomycetes</taxon>
        <taxon>Pseudonocardiales</taxon>
        <taxon>Pseudonocardiaceae</taxon>
        <taxon>Amycolatopsis</taxon>
    </lineage>
</organism>
<dbReference type="AlphaFoldDB" id="A0A1H5R3X2"/>
<dbReference type="STRING" id="218821.SAMN05421837_106148"/>
<proteinExistence type="predicted"/>
<dbReference type="Proteomes" id="UP000198878">
    <property type="component" value="Unassembled WGS sequence"/>
</dbReference>
<keyword evidence="2" id="KW-1185">Reference proteome</keyword>
<gene>
    <name evidence="1" type="ORF">SAMN05421837_106148</name>
</gene>
<sequence length="43" mass="4378">MDVGRFEPAYTAVGGVIGVSTPYLTVVARTLPGGTAFSFSVEG</sequence>
<name>A0A1H5R3X2_9PSEU</name>
<protein>
    <submittedName>
        <fullName evidence="1">Uncharacterized protein</fullName>
    </submittedName>
</protein>
<dbReference type="EMBL" id="FNUJ01000006">
    <property type="protein sequence ID" value="SEF32261.1"/>
    <property type="molecule type" value="Genomic_DNA"/>
</dbReference>
<dbReference type="RefSeq" id="WP_279627553.1">
    <property type="nucleotide sequence ID" value="NZ_FNUJ01000006.1"/>
</dbReference>
<evidence type="ECO:0000313" key="1">
    <source>
        <dbReference type="EMBL" id="SEF32261.1"/>
    </source>
</evidence>
<accession>A0A1H5R3X2</accession>
<reference evidence="2" key="1">
    <citation type="submission" date="2016-10" db="EMBL/GenBank/DDBJ databases">
        <authorList>
            <person name="Varghese N."/>
            <person name="Submissions S."/>
        </authorList>
    </citation>
    <scope>NUCLEOTIDE SEQUENCE [LARGE SCALE GENOMIC DNA]</scope>
    <source>
        <strain evidence="2">DSM 44654</strain>
    </source>
</reference>
<evidence type="ECO:0000313" key="2">
    <source>
        <dbReference type="Proteomes" id="UP000198878"/>
    </source>
</evidence>